<evidence type="ECO:0000256" key="9">
    <source>
        <dbReference type="ARBA" id="ARBA00047761"/>
    </source>
</evidence>
<keyword evidence="5 11" id="KW-0378">Hydrolase</keyword>
<dbReference type="InterPro" id="IPR036457">
    <property type="entry name" value="PPM-type-like_dom_sf"/>
</dbReference>
<comment type="cofactor">
    <cofactor evidence="2 11">
        <name>Mg(2+)</name>
        <dbReference type="ChEBI" id="CHEBI:18420"/>
    </cofactor>
</comment>
<dbReference type="Proteomes" id="UP000639338">
    <property type="component" value="Unassembled WGS sequence"/>
</dbReference>
<comment type="caution">
    <text evidence="13">The sequence shown here is derived from an EMBL/GenBank/DDBJ whole genome shotgun (WGS) entry which is preliminary data.</text>
</comment>
<keyword evidence="6 11" id="KW-0460">Magnesium</keyword>
<proteinExistence type="inferred from homology"/>
<dbReference type="AlphaFoldDB" id="A0A834XQ13"/>
<dbReference type="OrthoDB" id="60843at2759"/>
<dbReference type="InterPro" id="IPR039123">
    <property type="entry name" value="PPTC7"/>
</dbReference>
<comment type="catalytic activity">
    <reaction evidence="10 11">
        <text>O-phospho-L-threonyl-[protein] + H2O = L-threonyl-[protein] + phosphate</text>
        <dbReference type="Rhea" id="RHEA:47004"/>
        <dbReference type="Rhea" id="RHEA-COMP:11060"/>
        <dbReference type="Rhea" id="RHEA-COMP:11605"/>
        <dbReference type="ChEBI" id="CHEBI:15377"/>
        <dbReference type="ChEBI" id="CHEBI:30013"/>
        <dbReference type="ChEBI" id="CHEBI:43474"/>
        <dbReference type="ChEBI" id="CHEBI:61977"/>
        <dbReference type="EC" id="3.1.3.16"/>
    </reaction>
</comment>
<dbReference type="PROSITE" id="PS51746">
    <property type="entry name" value="PPM_2"/>
    <property type="match status" value="1"/>
</dbReference>
<dbReference type="EMBL" id="JACMRX010000005">
    <property type="protein sequence ID" value="KAF7988816.1"/>
    <property type="molecule type" value="Genomic_DNA"/>
</dbReference>
<feature type="domain" description="PPM-type phosphatase" evidence="12">
    <location>
        <begin position="42"/>
        <end position="301"/>
    </location>
</feature>
<dbReference type="GO" id="GO:0046872">
    <property type="term" value="F:metal ion binding"/>
    <property type="evidence" value="ECO:0007669"/>
    <property type="project" value="UniProtKB-UniRule"/>
</dbReference>
<comment type="cofactor">
    <cofactor evidence="1 11">
        <name>Mn(2+)</name>
        <dbReference type="ChEBI" id="CHEBI:29035"/>
    </cofactor>
</comment>
<dbReference type="FunFam" id="3.60.40.10:FF:000009">
    <property type="entry name" value="Blast:Protein phosphatase PTC7 homolog"/>
    <property type="match status" value="1"/>
</dbReference>
<evidence type="ECO:0000256" key="10">
    <source>
        <dbReference type="ARBA" id="ARBA00048336"/>
    </source>
</evidence>
<evidence type="ECO:0000313" key="14">
    <source>
        <dbReference type="Proteomes" id="UP000639338"/>
    </source>
</evidence>
<comment type="catalytic activity">
    <reaction evidence="9 11">
        <text>O-phospho-L-seryl-[protein] + H2O = L-seryl-[protein] + phosphate</text>
        <dbReference type="Rhea" id="RHEA:20629"/>
        <dbReference type="Rhea" id="RHEA-COMP:9863"/>
        <dbReference type="Rhea" id="RHEA-COMP:11604"/>
        <dbReference type="ChEBI" id="CHEBI:15377"/>
        <dbReference type="ChEBI" id="CHEBI:29999"/>
        <dbReference type="ChEBI" id="CHEBI:43474"/>
        <dbReference type="ChEBI" id="CHEBI:83421"/>
        <dbReference type="EC" id="3.1.3.16"/>
    </reaction>
</comment>
<evidence type="ECO:0000259" key="12">
    <source>
        <dbReference type="PROSITE" id="PS51746"/>
    </source>
</evidence>
<comment type="similarity">
    <text evidence="3 11">Belongs to the PP2C family.</text>
</comment>
<evidence type="ECO:0000256" key="2">
    <source>
        <dbReference type="ARBA" id="ARBA00001946"/>
    </source>
</evidence>
<dbReference type="GO" id="GO:0005739">
    <property type="term" value="C:mitochondrion"/>
    <property type="evidence" value="ECO:0007669"/>
    <property type="project" value="TreeGrafter"/>
</dbReference>
<keyword evidence="14" id="KW-1185">Reference proteome</keyword>
<evidence type="ECO:0000256" key="4">
    <source>
        <dbReference type="ARBA" id="ARBA00022723"/>
    </source>
</evidence>
<evidence type="ECO:0000256" key="8">
    <source>
        <dbReference type="ARBA" id="ARBA00023211"/>
    </source>
</evidence>
<evidence type="ECO:0000256" key="6">
    <source>
        <dbReference type="ARBA" id="ARBA00022842"/>
    </source>
</evidence>
<dbReference type="Gene3D" id="3.60.40.10">
    <property type="entry name" value="PPM-type phosphatase domain"/>
    <property type="match status" value="1"/>
</dbReference>
<keyword evidence="8 11" id="KW-0464">Manganese</keyword>
<reference evidence="13 14" key="1">
    <citation type="submission" date="2020-08" db="EMBL/GenBank/DDBJ databases">
        <title>Aphidius gifuensis genome sequencing and assembly.</title>
        <authorList>
            <person name="Du Z."/>
        </authorList>
    </citation>
    <scope>NUCLEOTIDE SEQUENCE [LARGE SCALE GENOMIC DNA]</scope>
    <source>
        <strain evidence="13">YNYX2018</strain>
        <tissue evidence="13">Adults</tissue>
    </source>
</reference>
<evidence type="ECO:0000256" key="3">
    <source>
        <dbReference type="ARBA" id="ARBA00006702"/>
    </source>
</evidence>
<dbReference type="InterPro" id="IPR001932">
    <property type="entry name" value="PPM-type_phosphatase-like_dom"/>
</dbReference>
<dbReference type="SUPFAM" id="SSF81606">
    <property type="entry name" value="PP2C-like"/>
    <property type="match status" value="1"/>
</dbReference>
<evidence type="ECO:0000313" key="13">
    <source>
        <dbReference type="EMBL" id="KAF7988816.1"/>
    </source>
</evidence>
<evidence type="ECO:0000256" key="7">
    <source>
        <dbReference type="ARBA" id="ARBA00022912"/>
    </source>
</evidence>
<dbReference type="Pfam" id="PF13672">
    <property type="entry name" value="PP2C_2"/>
    <property type="match status" value="1"/>
</dbReference>
<accession>A0A834XQ13</accession>
<name>A0A834XQ13_APHGI</name>
<evidence type="ECO:0000256" key="5">
    <source>
        <dbReference type="ARBA" id="ARBA00022801"/>
    </source>
</evidence>
<protein>
    <recommendedName>
        <fullName evidence="11">Protein phosphatase</fullName>
        <ecNumber evidence="11">3.1.3.16</ecNumber>
    </recommendedName>
</protein>
<keyword evidence="4 11" id="KW-0479">Metal-binding</keyword>
<dbReference type="PANTHER" id="PTHR12320">
    <property type="entry name" value="PROTEIN PHOSPHATASE 2C"/>
    <property type="match status" value="1"/>
</dbReference>
<dbReference type="EC" id="3.1.3.16" evidence="11"/>
<evidence type="ECO:0000256" key="1">
    <source>
        <dbReference type="ARBA" id="ARBA00001936"/>
    </source>
</evidence>
<gene>
    <name evidence="13" type="ORF">HCN44_007126</name>
</gene>
<dbReference type="PANTHER" id="PTHR12320:SF1">
    <property type="entry name" value="PROTEIN PHOSPHATASE PTC7 HOMOLOG"/>
    <property type="match status" value="1"/>
</dbReference>
<dbReference type="GO" id="GO:0004722">
    <property type="term" value="F:protein serine/threonine phosphatase activity"/>
    <property type="evidence" value="ECO:0007669"/>
    <property type="project" value="UniProtKB-EC"/>
</dbReference>
<evidence type="ECO:0000256" key="11">
    <source>
        <dbReference type="RuleBase" id="RU366020"/>
    </source>
</evidence>
<sequence length="303" mass="32852">MQSIYWTGRLLTRTIWNGIANYSACADPGFVKSREASLVSAVCGFPKNFGHEKIKKGQFGDDAWFNAKFKSVEVIGVADGVGGWRHYGIDPGEFSSFLMRTCERLVTMGRFVPSEPAGLLAKSYYELLENKQPILGSSTACVIILNKETSSIYAANIGDSGFVIVRKGEVVHRSSEQQHYFNTPFQLSLPPPGHSGLVLSDSPESADTSSFGVEDGDVILLATDGVFDNVPDQLLVTEMQKVEGEKDPKKIQGVANTIAWMARSLAFDEAFMSPFAQSARQNGIDAIGGKPDDITVLLATVAI</sequence>
<dbReference type="SMART" id="SM00331">
    <property type="entry name" value="PP2C_SIG"/>
    <property type="match status" value="1"/>
</dbReference>
<keyword evidence="7 11" id="KW-0904">Protein phosphatase</keyword>
<organism evidence="13 14">
    <name type="scientific">Aphidius gifuensis</name>
    <name type="common">Parasitoid wasp</name>
    <dbReference type="NCBI Taxonomy" id="684658"/>
    <lineage>
        <taxon>Eukaryota</taxon>
        <taxon>Metazoa</taxon>
        <taxon>Ecdysozoa</taxon>
        <taxon>Arthropoda</taxon>
        <taxon>Hexapoda</taxon>
        <taxon>Insecta</taxon>
        <taxon>Pterygota</taxon>
        <taxon>Neoptera</taxon>
        <taxon>Endopterygota</taxon>
        <taxon>Hymenoptera</taxon>
        <taxon>Apocrita</taxon>
        <taxon>Ichneumonoidea</taxon>
        <taxon>Braconidae</taxon>
        <taxon>Aphidiinae</taxon>
        <taxon>Aphidius</taxon>
    </lineage>
</organism>
<dbReference type="SMART" id="SM00332">
    <property type="entry name" value="PP2Cc"/>
    <property type="match status" value="1"/>
</dbReference>